<gene>
    <name evidence="2" type="ORF">SARC_00056</name>
</gene>
<dbReference type="RefSeq" id="XP_014161701.1">
    <property type="nucleotide sequence ID" value="XM_014306226.1"/>
</dbReference>
<protein>
    <submittedName>
        <fullName evidence="2">Uncharacterized protein</fullName>
    </submittedName>
</protein>
<dbReference type="PANTHER" id="PTHR22958:SF1">
    <property type="entry name" value="GLYCEROPHOSPHOCHOLINE PHOSPHODIESTERASE GPCPD1"/>
    <property type="match status" value="1"/>
</dbReference>
<dbReference type="EMBL" id="KQ241598">
    <property type="protein sequence ID" value="KNC87799.1"/>
    <property type="molecule type" value="Genomic_DNA"/>
</dbReference>
<keyword evidence="3" id="KW-1185">Reference proteome</keyword>
<dbReference type="STRING" id="667725.A0A0L0GG11"/>
<dbReference type="GO" id="GO:0046475">
    <property type="term" value="P:glycerophospholipid catabolic process"/>
    <property type="evidence" value="ECO:0007669"/>
    <property type="project" value="TreeGrafter"/>
</dbReference>
<dbReference type="GeneID" id="25900560"/>
<sequence>MLVDSVLSTLYRHVGRRPIMLSSESRDVCIMMSLKQPKFPVFFVSTAKDSQSSIQGSLKFCNEHLLLGMFIPHWILEDAPVLPKAIQESGLVVIACNRENSGQLIPCDQASATKDLVDGTCNTGVVFVNTKSVSHNPDEYFAWARRFHEYQVETLEGSRLPDVNNICISQSAIDPPRTGDMAATKDSSMLTSHSEPRGNSNLDPLAFSLTDAKPMSNSILNGESVIQNRNPASILDFLRK</sequence>
<reference evidence="2 3" key="1">
    <citation type="submission" date="2011-02" db="EMBL/GenBank/DDBJ databases">
        <title>The Genome Sequence of Sphaeroforma arctica JP610.</title>
        <authorList>
            <consortium name="The Broad Institute Genome Sequencing Platform"/>
            <person name="Russ C."/>
            <person name="Cuomo C."/>
            <person name="Young S.K."/>
            <person name="Zeng Q."/>
            <person name="Gargeya S."/>
            <person name="Alvarado L."/>
            <person name="Berlin A."/>
            <person name="Chapman S.B."/>
            <person name="Chen Z."/>
            <person name="Freedman E."/>
            <person name="Gellesch M."/>
            <person name="Goldberg J."/>
            <person name="Griggs A."/>
            <person name="Gujja S."/>
            <person name="Heilman E."/>
            <person name="Heiman D."/>
            <person name="Howarth C."/>
            <person name="Mehta T."/>
            <person name="Neiman D."/>
            <person name="Pearson M."/>
            <person name="Roberts A."/>
            <person name="Saif S."/>
            <person name="Shea T."/>
            <person name="Shenoy N."/>
            <person name="Sisk P."/>
            <person name="Stolte C."/>
            <person name="Sykes S."/>
            <person name="White J."/>
            <person name="Yandava C."/>
            <person name="Burger G."/>
            <person name="Gray M.W."/>
            <person name="Holland P.W.H."/>
            <person name="King N."/>
            <person name="Lang F.B.F."/>
            <person name="Roger A.J."/>
            <person name="Ruiz-Trillo I."/>
            <person name="Haas B."/>
            <person name="Nusbaum C."/>
            <person name="Birren B."/>
        </authorList>
    </citation>
    <scope>NUCLEOTIDE SEQUENCE [LARGE SCALE GENOMIC DNA]</scope>
    <source>
        <strain evidence="2 3">JP610</strain>
    </source>
</reference>
<dbReference type="InterPro" id="IPR051578">
    <property type="entry name" value="GDPD"/>
</dbReference>
<dbReference type="AlphaFoldDB" id="A0A0L0GG11"/>
<name>A0A0L0GG11_9EUKA</name>
<dbReference type="PANTHER" id="PTHR22958">
    <property type="entry name" value="GLYCEROPHOSPHORYL DIESTER PHOSPHODIESTERASE"/>
    <property type="match status" value="1"/>
</dbReference>
<dbReference type="eggNOG" id="KOG2421">
    <property type="taxonomic scope" value="Eukaryota"/>
</dbReference>
<evidence type="ECO:0000313" key="3">
    <source>
        <dbReference type="Proteomes" id="UP000054560"/>
    </source>
</evidence>
<organism evidence="2 3">
    <name type="scientific">Sphaeroforma arctica JP610</name>
    <dbReference type="NCBI Taxonomy" id="667725"/>
    <lineage>
        <taxon>Eukaryota</taxon>
        <taxon>Ichthyosporea</taxon>
        <taxon>Ichthyophonida</taxon>
        <taxon>Sphaeroforma</taxon>
    </lineage>
</organism>
<feature type="region of interest" description="Disordered" evidence="1">
    <location>
        <begin position="174"/>
        <end position="207"/>
    </location>
</feature>
<accession>A0A0L0GG11</accession>
<evidence type="ECO:0000256" key="1">
    <source>
        <dbReference type="SAM" id="MobiDB-lite"/>
    </source>
</evidence>
<evidence type="ECO:0000313" key="2">
    <source>
        <dbReference type="EMBL" id="KNC87799.1"/>
    </source>
</evidence>
<dbReference type="OrthoDB" id="197419at2759"/>
<feature type="compositionally biased region" description="Polar residues" evidence="1">
    <location>
        <begin position="185"/>
        <end position="202"/>
    </location>
</feature>
<proteinExistence type="predicted"/>
<dbReference type="Proteomes" id="UP000054560">
    <property type="component" value="Unassembled WGS sequence"/>
</dbReference>